<dbReference type="InterPro" id="IPR011990">
    <property type="entry name" value="TPR-like_helical_dom_sf"/>
</dbReference>
<dbReference type="RefSeq" id="WP_345003968.1">
    <property type="nucleotide sequence ID" value="NZ_BAABCY010000012.1"/>
</dbReference>
<evidence type="ECO:0000313" key="2">
    <source>
        <dbReference type="Proteomes" id="UP001500954"/>
    </source>
</evidence>
<dbReference type="SUPFAM" id="SSF48452">
    <property type="entry name" value="TPR-like"/>
    <property type="match status" value="1"/>
</dbReference>
<gene>
    <name evidence="1" type="ORF">GCM10022395_03120</name>
</gene>
<keyword evidence="2" id="KW-1185">Reference proteome</keyword>
<comment type="caution">
    <text evidence="1">The sequence shown here is derived from an EMBL/GenBank/DDBJ whole genome shotgun (WGS) entry which is preliminary data.</text>
</comment>
<dbReference type="EMBL" id="BAABCY010000012">
    <property type="protein sequence ID" value="GAA3555051.1"/>
    <property type="molecule type" value="Genomic_DNA"/>
</dbReference>
<proteinExistence type="predicted"/>
<name>A0ABP6WUW8_9FLAO</name>
<reference evidence="2" key="1">
    <citation type="journal article" date="2019" name="Int. J. Syst. Evol. Microbiol.">
        <title>The Global Catalogue of Microorganisms (GCM) 10K type strain sequencing project: providing services to taxonomists for standard genome sequencing and annotation.</title>
        <authorList>
            <consortium name="The Broad Institute Genomics Platform"/>
            <consortium name="The Broad Institute Genome Sequencing Center for Infectious Disease"/>
            <person name="Wu L."/>
            <person name="Ma J."/>
        </authorList>
    </citation>
    <scope>NUCLEOTIDE SEQUENCE [LARGE SCALE GENOMIC DNA]</scope>
    <source>
        <strain evidence="2">JCM 17111</strain>
    </source>
</reference>
<keyword evidence="1" id="KW-0449">Lipoprotein</keyword>
<evidence type="ECO:0000313" key="1">
    <source>
        <dbReference type="EMBL" id="GAA3555051.1"/>
    </source>
</evidence>
<accession>A0ABP6WUW8</accession>
<dbReference type="Pfam" id="PF12771">
    <property type="entry name" value="SusD-like_2"/>
    <property type="match status" value="1"/>
</dbReference>
<dbReference type="InterPro" id="IPR041662">
    <property type="entry name" value="SusD-like_2"/>
</dbReference>
<sequence>MKTIKYIKVLLLIFVLSSLHSCLDYEELRENPNNPTSVPPSLLFTGLTPGVTTSFTDSYIRMQYHIWVSTDSEYNINFRSGFGGSFGGYSDLRNIEKMNEAADANNAPIYKILGKFYAARAYIEMTRRMGDVPFSQALLGQQVPRPVYDTQKQVYIGALDMLDEASLELGDYIADNQGYNLAGDAYFNGQLSNWQKLINAYTLRILISLSKKANDSQLDVKGRFARIVNNPSQYPLMESIADNAELTYRNEDNFKQTYNPDIAVYRQSVVYASTYVNLLKEYEDPRLFVVADPTQASIDADPGNPDVFTNPDSYTGADPTISPADNITLRLDGELSLPNEEKYWNYVGQPGVWISYWEQEFCIAEAAHRGWISVSAKEHYDNAVAGSMNWYGVDSGDINSFLSDSDSEYIAGDAGLTRLLEQKYIAFAENSGDESFFNFRRTGVPDLSFSGFNVGADPGYPIRWSYPGSENSDNTDNYIEALNRQFGVDSDDIDFEIWEVKD</sequence>
<protein>
    <submittedName>
        <fullName evidence="1">SusD/RagB family nutrient-binding outer membrane lipoprotein</fullName>
    </submittedName>
</protein>
<dbReference type="Proteomes" id="UP001500954">
    <property type="component" value="Unassembled WGS sequence"/>
</dbReference>
<organism evidence="1 2">
    <name type="scientific">Snuella lapsa</name>
    <dbReference type="NCBI Taxonomy" id="870481"/>
    <lineage>
        <taxon>Bacteria</taxon>
        <taxon>Pseudomonadati</taxon>
        <taxon>Bacteroidota</taxon>
        <taxon>Flavobacteriia</taxon>
        <taxon>Flavobacteriales</taxon>
        <taxon>Flavobacteriaceae</taxon>
        <taxon>Snuella</taxon>
    </lineage>
</organism>
<dbReference type="Gene3D" id="1.25.40.390">
    <property type="match status" value="1"/>
</dbReference>